<gene>
    <name evidence="2" type="ORF">COW36_15095</name>
</gene>
<dbReference type="EMBL" id="PFFQ01000041">
    <property type="protein sequence ID" value="PIW16036.1"/>
    <property type="molecule type" value="Genomic_DNA"/>
</dbReference>
<reference evidence="2 3" key="1">
    <citation type="submission" date="2017-09" db="EMBL/GenBank/DDBJ databases">
        <title>Depth-based differentiation of microbial function through sediment-hosted aquifers and enrichment of novel symbionts in the deep terrestrial subsurface.</title>
        <authorList>
            <person name="Probst A.J."/>
            <person name="Ladd B."/>
            <person name="Jarett J.K."/>
            <person name="Geller-Mcgrath D.E."/>
            <person name="Sieber C.M."/>
            <person name="Emerson J.B."/>
            <person name="Anantharaman K."/>
            <person name="Thomas B.C."/>
            <person name="Malmstrom R."/>
            <person name="Stieglmeier M."/>
            <person name="Klingl A."/>
            <person name="Woyke T."/>
            <person name="Ryan C.M."/>
            <person name="Banfield J.F."/>
        </authorList>
    </citation>
    <scope>NUCLEOTIDE SEQUENCE [LARGE SCALE GENOMIC DNA]</scope>
    <source>
        <strain evidence="2">CG17_big_fil_post_rev_8_21_14_2_50_48_46</strain>
    </source>
</reference>
<proteinExistence type="predicted"/>
<dbReference type="AlphaFoldDB" id="A0A2M7G2L3"/>
<keyword evidence="1" id="KW-0175">Coiled coil</keyword>
<evidence type="ECO:0000313" key="3">
    <source>
        <dbReference type="Proteomes" id="UP000231019"/>
    </source>
</evidence>
<accession>A0A2M7G2L3</accession>
<comment type="caution">
    <text evidence="2">The sequence shown here is derived from an EMBL/GenBank/DDBJ whole genome shotgun (WGS) entry which is preliminary data.</text>
</comment>
<sequence length="72" mass="8345">MQNRIQGPGLSVAEYLQELEWRVLQMEALARELRQEITQLKSSVPIEELKNTQKMRAYQQMVDSLAKLPESA</sequence>
<evidence type="ECO:0000256" key="1">
    <source>
        <dbReference type="SAM" id="Coils"/>
    </source>
</evidence>
<dbReference type="Proteomes" id="UP000231019">
    <property type="component" value="Unassembled WGS sequence"/>
</dbReference>
<organism evidence="2 3">
    <name type="scientific">bacterium (Candidatus Blackallbacteria) CG17_big_fil_post_rev_8_21_14_2_50_48_46</name>
    <dbReference type="NCBI Taxonomy" id="2014261"/>
    <lineage>
        <taxon>Bacteria</taxon>
        <taxon>Candidatus Blackallbacteria</taxon>
    </lineage>
</organism>
<name>A0A2M7G2L3_9BACT</name>
<feature type="coiled-coil region" evidence="1">
    <location>
        <begin position="16"/>
        <end position="43"/>
    </location>
</feature>
<evidence type="ECO:0000313" key="2">
    <source>
        <dbReference type="EMBL" id="PIW16036.1"/>
    </source>
</evidence>
<protein>
    <submittedName>
        <fullName evidence="2">Uncharacterized protein</fullName>
    </submittedName>
</protein>